<dbReference type="Proteomes" id="UP000078343">
    <property type="component" value="Unassembled WGS sequence"/>
</dbReference>
<organism evidence="2 3">
    <name type="scientific">Fonsecaea erecta</name>
    <dbReference type="NCBI Taxonomy" id="1367422"/>
    <lineage>
        <taxon>Eukaryota</taxon>
        <taxon>Fungi</taxon>
        <taxon>Dikarya</taxon>
        <taxon>Ascomycota</taxon>
        <taxon>Pezizomycotina</taxon>
        <taxon>Eurotiomycetes</taxon>
        <taxon>Chaetothyriomycetidae</taxon>
        <taxon>Chaetothyriales</taxon>
        <taxon>Herpotrichiellaceae</taxon>
        <taxon>Fonsecaea</taxon>
    </lineage>
</organism>
<gene>
    <name evidence="2" type="ORF">AYL99_05187</name>
</gene>
<feature type="region of interest" description="Disordered" evidence="1">
    <location>
        <begin position="388"/>
        <end position="457"/>
    </location>
</feature>
<feature type="compositionally biased region" description="Acidic residues" evidence="1">
    <location>
        <begin position="407"/>
        <end position="418"/>
    </location>
</feature>
<reference evidence="2 3" key="1">
    <citation type="submission" date="2016-04" db="EMBL/GenBank/DDBJ databases">
        <title>Draft genome of Fonsecaea erecta CBS 125763.</title>
        <authorList>
            <person name="Weiss V.A."/>
            <person name="Vicente V.A."/>
            <person name="Raittz R.T."/>
            <person name="Moreno L.F."/>
            <person name="De Souza E.M."/>
            <person name="Pedrosa F.O."/>
            <person name="Steffens M.B."/>
            <person name="Faoro H."/>
            <person name="Tadra-Sfeir M.Z."/>
            <person name="Najafzadeh M.J."/>
            <person name="Felipe M.S."/>
            <person name="Teixeira M."/>
            <person name="Sun J."/>
            <person name="Xi L."/>
            <person name="Gomes R."/>
            <person name="De Azevedo C.M."/>
            <person name="Salgado C.G."/>
            <person name="Da Silva M.B."/>
            <person name="Nascimento M.F."/>
            <person name="Queiroz-Telles F."/>
            <person name="Attili D.S."/>
            <person name="Gorbushina A."/>
        </authorList>
    </citation>
    <scope>NUCLEOTIDE SEQUENCE [LARGE SCALE GENOMIC DNA]</scope>
    <source>
        <strain evidence="2 3">CBS 125763</strain>
    </source>
</reference>
<protein>
    <submittedName>
        <fullName evidence="2">Uncharacterized protein</fullName>
    </submittedName>
</protein>
<accession>A0A178ZME1</accession>
<sequence>MTSHGDTRKRLKPVAPSTARRAGQAQSASQPLVSFSASNGVLRARESIARIEALVRAVPATSPTLSAFSLMGRGKSLKVRNKHLDELDERVRVVWRKLEISPVAKSMMRHFVYATEVMREQAAAYTRRIKELKAHANYDPDDEQQDEIDALRNLLTHVQCLEIPGAPDCLTYLTTEHLVDKKFTTVDLLELADELVSYLKGPELGSAESLDHETSDEDTEIKNADIGLSRGCATLGKRKVTVDDEIHLGDDGVRRPTKQSKSVSWAIGEEPRERNAEAGRKKQAGFTQADPPSTYFDRAGPAYHNTPWTPPPSESGPRDRRQTTEPAVAGKSRASNTNLSPLTRHILWDSWNDEDAPDQTDIDARREAGADALALVRYSALLAREDALPGGSARHRPQPGFIVEVSSPDEEPPADSEDRDEHDVDGVYSNGGSEDMEMMDSQAEGDEEFHPDQTEEL</sequence>
<dbReference type="AlphaFoldDB" id="A0A178ZME1"/>
<evidence type="ECO:0000256" key="1">
    <source>
        <dbReference type="SAM" id="MobiDB-lite"/>
    </source>
</evidence>
<proteinExistence type="predicted"/>
<feature type="region of interest" description="Disordered" evidence="1">
    <location>
        <begin position="1"/>
        <end position="30"/>
    </location>
</feature>
<feature type="compositionally biased region" description="Basic and acidic residues" evidence="1">
    <location>
        <begin position="448"/>
        <end position="457"/>
    </location>
</feature>
<dbReference type="GeneID" id="30009355"/>
<feature type="compositionally biased region" description="Basic and acidic residues" evidence="1">
    <location>
        <begin position="269"/>
        <end position="280"/>
    </location>
</feature>
<keyword evidence="3" id="KW-1185">Reference proteome</keyword>
<feature type="compositionally biased region" description="Low complexity" evidence="1">
    <location>
        <begin position="19"/>
        <end position="30"/>
    </location>
</feature>
<dbReference type="RefSeq" id="XP_018693552.1">
    <property type="nucleotide sequence ID" value="XM_018836699.1"/>
</dbReference>
<comment type="caution">
    <text evidence="2">The sequence shown here is derived from an EMBL/GenBank/DDBJ whole genome shotgun (WGS) entry which is preliminary data.</text>
</comment>
<feature type="compositionally biased region" description="Acidic residues" evidence="1">
    <location>
        <begin position="434"/>
        <end position="447"/>
    </location>
</feature>
<name>A0A178ZME1_9EURO</name>
<dbReference type="EMBL" id="LVYI01000004">
    <property type="protein sequence ID" value="OAP60185.1"/>
    <property type="molecule type" value="Genomic_DNA"/>
</dbReference>
<feature type="region of interest" description="Disordered" evidence="1">
    <location>
        <begin position="248"/>
        <end position="340"/>
    </location>
</feature>
<evidence type="ECO:0000313" key="3">
    <source>
        <dbReference type="Proteomes" id="UP000078343"/>
    </source>
</evidence>
<evidence type="ECO:0000313" key="2">
    <source>
        <dbReference type="EMBL" id="OAP60185.1"/>
    </source>
</evidence>